<dbReference type="Proteomes" id="UP001500220">
    <property type="component" value="Unassembled WGS sequence"/>
</dbReference>
<evidence type="ECO:0000259" key="2">
    <source>
        <dbReference type="Pfam" id="PF01575"/>
    </source>
</evidence>
<dbReference type="InterPro" id="IPR002539">
    <property type="entry name" value="MaoC-like_dom"/>
</dbReference>
<name>A0A917JMF1_9PSEU</name>
<dbReference type="InterPro" id="IPR029069">
    <property type="entry name" value="HotDog_dom_sf"/>
</dbReference>
<dbReference type="SUPFAM" id="SSF54637">
    <property type="entry name" value="Thioesterase/thiol ester dehydrase-isomerase"/>
    <property type="match status" value="1"/>
</dbReference>
<reference evidence="4" key="3">
    <citation type="submission" date="2020-09" db="EMBL/GenBank/DDBJ databases">
        <authorList>
            <person name="Sun Q."/>
            <person name="Zhou Y."/>
        </authorList>
    </citation>
    <scope>NUCLEOTIDE SEQUENCE</scope>
    <source>
        <strain evidence="4">CGMCC 4.7206</strain>
    </source>
</reference>
<dbReference type="PANTHER" id="PTHR43664:SF1">
    <property type="entry name" value="BETA-METHYLMALYL-COA DEHYDRATASE"/>
    <property type="match status" value="1"/>
</dbReference>
<keyword evidence="6" id="KW-1185">Reference proteome</keyword>
<dbReference type="PANTHER" id="PTHR43664">
    <property type="entry name" value="MONOAMINE OXIDASE-RELATED"/>
    <property type="match status" value="1"/>
</dbReference>
<evidence type="ECO:0000313" key="3">
    <source>
        <dbReference type="EMBL" id="GAA0526628.1"/>
    </source>
</evidence>
<sequence length="189" mass="20410">MRTADSDARSAIGSGSPDLPVTVCEYRLSAGHGPGCDDGGMATIAYEDLEPGKVFDLGKVEVDRAEMLAFAERFDPQPFHLDEAAGRNSVLGGLCASGWFTASLWMRAYVDHVLADSTSQGSPGGNELSWLAPVFPGDVLHMKMEVNSRRLSRGRPNLGLVEITGTADRGSERVMRFTFVGMFGTREQH</sequence>
<evidence type="ECO:0000313" key="5">
    <source>
        <dbReference type="Proteomes" id="UP000597989"/>
    </source>
</evidence>
<evidence type="ECO:0000313" key="4">
    <source>
        <dbReference type="EMBL" id="GGI77296.1"/>
    </source>
</evidence>
<organism evidence="4 5">
    <name type="scientific">Saccharopolyspora thermophila</name>
    <dbReference type="NCBI Taxonomy" id="89367"/>
    <lineage>
        <taxon>Bacteria</taxon>
        <taxon>Bacillati</taxon>
        <taxon>Actinomycetota</taxon>
        <taxon>Actinomycetes</taxon>
        <taxon>Pseudonocardiales</taxon>
        <taxon>Pseudonocardiaceae</taxon>
        <taxon>Saccharopolyspora</taxon>
    </lineage>
</organism>
<reference evidence="4 5" key="1">
    <citation type="journal article" date="2014" name="Int. J. Syst. Evol. Microbiol.">
        <title>Complete genome sequence of Corynebacterium casei LMG S-19264T (=DSM 44701T), isolated from a smear-ripened cheese.</title>
        <authorList>
            <consortium name="US DOE Joint Genome Institute (JGI-PGF)"/>
            <person name="Walter F."/>
            <person name="Albersmeier A."/>
            <person name="Kalinowski J."/>
            <person name="Ruckert C."/>
        </authorList>
    </citation>
    <scope>NUCLEOTIDE SEQUENCE [LARGE SCALE GENOMIC DNA]</scope>
    <source>
        <strain evidence="4 5">CGMCC 4.7206</strain>
    </source>
</reference>
<gene>
    <name evidence="3" type="ORF">GCM10009545_31230</name>
    <name evidence="4" type="ORF">GCM10011581_12960</name>
</gene>
<dbReference type="EMBL" id="BMMT01000003">
    <property type="protein sequence ID" value="GGI77296.1"/>
    <property type="molecule type" value="Genomic_DNA"/>
</dbReference>
<evidence type="ECO:0000256" key="1">
    <source>
        <dbReference type="ARBA" id="ARBA00005254"/>
    </source>
</evidence>
<reference evidence="3 6" key="2">
    <citation type="journal article" date="2019" name="Int. J. Syst. Evol. Microbiol.">
        <title>The Global Catalogue of Microorganisms (GCM) 10K type strain sequencing project: providing services to taxonomists for standard genome sequencing and annotation.</title>
        <authorList>
            <consortium name="The Broad Institute Genomics Platform"/>
            <consortium name="The Broad Institute Genome Sequencing Center for Infectious Disease"/>
            <person name="Wu L."/>
            <person name="Ma J."/>
        </authorList>
    </citation>
    <scope>NUCLEOTIDE SEQUENCE [LARGE SCALE GENOMIC DNA]</scope>
    <source>
        <strain evidence="3 6">JCM 10664</strain>
    </source>
</reference>
<protein>
    <recommendedName>
        <fullName evidence="2">MaoC-like domain-containing protein</fullName>
    </recommendedName>
</protein>
<comment type="similarity">
    <text evidence="1">Belongs to the enoyl-CoA hydratase/isomerase family.</text>
</comment>
<dbReference type="CDD" id="cd03454">
    <property type="entry name" value="YdeM"/>
    <property type="match status" value="1"/>
</dbReference>
<accession>A0A917JMF1</accession>
<reference evidence="3" key="4">
    <citation type="submission" date="2023-12" db="EMBL/GenBank/DDBJ databases">
        <authorList>
            <person name="Sun Q."/>
            <person name="Inoue M."/>
        </authorList>
    </citation>
    <scope>NUCLEOTIDE SEQUENCE</scope>
    <source>
        <strain evidence="3">JCM 10664</strain>
    </source>
</reference>
<feature type="domain" description="MaoC-like" evidence="2">
    <location>
        <begin position="51"/>
        <end position="153"/>
    </location>
</feature>
<evidence type="ECO:0000313" key="6">
    <source>
        <dbReference type="Proteomes" id="UP001500220"/>
    </source>
</evidence>
<dbReference type="Proteomes" id="UP000597989">
    <property type="component" value="Unassembled WGS sequence"/>
</dbReference>
<dbReference type="EMBL" id="BAAAHC010000011">
    <property type="protein sequence ID" value="GAA0526628.1"/>
    <property type="molecule type" value="Genomic_DNA"/>
</dbReference>
<proteinExistence type="inferred from homology"/>
<dbReference type="InterPro" id="IPR052342">
    <property type="entry name" value="MCH/BMMD"/>
</dbReference>
<dbReference type="Pfam" id="PF01575">
    <property type="entry name" value="MaoC_dehydratas"/>
    <property type="match status" value="1"/>
</dbReference>
<dbReference type="AlphaFoldDB" id="A0A917JMF1"/>
<comment type="caution">
    <text evidence="4">The sequence shown here is derived from an EMBL/GenBank/DDBJ whole genome shotgun (WGS) entry which is preliminary data.</text>
</comment>
<dbReference type="Gene3D" id="3.10.129.10">
    <property type="entry name" value="Hotdog Thioesterase"/>
    <property type="match status" value="1"/>
</dbReference>